<keyword evidence="4" id="KW-0255">Endonuclease</keyword>
<keyword evidence="5" id="KW-0378">Hydrolase</keyword>
<gene>
    <name evidence="7" type="ORF">IE877_22665</name>
</gene>
<dbReference type="EMBL" id="JACXSS010000001">
    <property type="protein sequence ID" value="MBD9358644.1"/>
    <property type="molecule type" value="Genomic_DNA"/>
</dbReference>
<keyword evidence="8" id="KW-1185">Reference proteome</keyword>
<keyword evidence="2" id="KW-1277">Toxin-antitoxin system</keyword>
<protein>
    <recommendedName>
        <fullName evidence="6">Putative mRNA interferase YoeB</fullName>
    </recommendedName>
</protein>
<dbReference type="PANTHER" id="PTHR38039:SF1">
    <property type="entry name" value="TOXIN YOEB"/>
    <property type="match status" value="1"/>
</dbReference>
<evidence type="ECO:0000256" key="2">
    <source>
        <dbReference type="ARBA" id="ARBA00022649"/>
    </source>
</evidence>
<dbReference type="InterPro" id="IPR035093">
    <property type="entry name" value="RelE/ParE_toxin_dom_sf"/>
</dbReference>
<evidence type="ECO:0000256" key="4">
    <source>
        <dbReference type="ARBA" id="ARBA00022759"/>
    </source>
</evidence>
<sequence>MKIAFERSAFQDFNEWAQTDRKIYQRIVSLINDIARNPHSGLGKPEPLKHQLQGFWSRRIDQEHRLVYRVQNGECLIVACKYHYR</sequence>
<dbReference type="PANTHER" id="PTHR38039">
    <property type="entry name" value="TOXIN YOEB"/>
    <property type="match status" value="1"/>
</dbReference>
<dbReference type="Pfam" id="PF06769">
    <property type="entry name" value="YoeB_toxin"/>
    <property type="match status" value="1"/>
</dbReference>
<dbReference type="NCBIfam" id="TIGR02116">
    <property type="entry name" value="toxin_Txe_YoeB"/>
    <property type="match status" value="1"/>
</dbReference>
<organism evidence="7 8">
    <name type="scientific">Methylomonas albis</name>
    <dbReference type="NCBI Taxonomy" id="1854563"/>
    <lineage>
        <taxon>Bacteria</taxon>
        <taxon>Pseudomonadati</taxon>
        <taxon>Pseudomonadota</taxon>
        <taxon>Gammaproteobacteria</taxon>
        <taxon>Methylococcales</taxon>
        <taxon>Methylococcaceae</taxon>
        <taxon>Methylomonas</taxon>
    </lineage>
</organism>
<comment type="caution">
    <text evidence="7">The sequence shown here is derived from an EMBL/GenBank/DDBJ whole genome shotgun (WGS) entry which is preliminary data.</text>
</comment>
<dbReference type="Proteomes" id="UP000652176">
    <property type="component" value="Unassembled WGS sequence"/>
</dbReference>
<dbReference type="RefSeq" id="WP_192376864.1">
    <property type="nucleotide sequence ID" value="NZ_CAJHIV010000001.1"/>
</dbReference>
<evidence type="ECO:0000256" key="5">
    <source>
        <dbReference type="ARBA" id="ARBA00022801"/>
    </source>
</evidence>
<evidence type="ECO:0000256" key="6">
    <source>
        <dbReference type="ARBA" id="ARBA00030388"/>
    </source>
</evidence>
<evidence type="ECO:0000313" key="7">
    <source>
        <dbReference type="EMBL" id="MBD9358644.1"/>
    </source>
</evidence>
<proteinExistence type="inferred from homology"/>
<keyword evidence="3" id="KW-0540">Nuclease</keyword>
<evidence type="ECO:0000256" key="3">
    <source>
        <dbReference type="ARBA" id="ARBA00022722"/>
    </source>
</evidence>
<dbReference type="InterPro" id="IPR009614">
    <property type="entry name" value="YoeB_toxin"/>
</dbReference>
<evidence type="ECO:0000256" key="1">
    <source>
        <dbReference type="ARBA" id="ARBA00008172"/>
    </source>
</evidence>
<reference evidence="7 8" key="1">
    <citation type="submission" date="2020-09" db="EMBL/GenBank/DDBJ databases">
        <title>Methylomonas albis sp. nov. and Methylomonas fluvii sp. nov.: Two cold-adapted methanotrophs from the River Elbe and an amended description of Methylovulum psychrotolerans strain Eb1.</title>
        <authorList>
            <person name="Bussmann I.K."/>
            <person name="Klings K.-W."/>
            <person name="Warnstedt J."/>
            <person name="Hoppert M."/>
            <person name="Saborowski A."/>
            <person name="Horn F."/>
            <person name="Liebner S."/>
        </authorList>
    </citation>
    <scope>NUCLEOTIDE SEQUENCE [LARGE SCALE GENOMIC DNA]</scope>
    <source>
        <strain evidence="7 8">EbA</strain>
    </source>
</reference>
<accession>A0ABR9D8T1</accession>
<name>A0ABR9D8T1_9GAMM</name>
<dbReference type="Gene3D" id="3.30.2310.20">
    <property type="entry name" value="RelE-like"/>
    <property type="match status" value="1"/>
</dbReference>
<comment type="similarity">
    <text evidence="1">Belongs to the YoeB family.</text>
</comment>
<evidence type="ECO:0000313" key="8">
    <source>
        <dbReference type="Proteomes" id="UP000652176"/>
    </source>
</evidence>
<dbReference type="SUPFAM" id="SSF143011">
    <property type="entry name" value="RelE-like"/>
    <property type="match status" value="1"/>
</dbReference>